<evidence type="ECO:0000313" key="1">
    <source>
        <dbReference type="EMBL" id="UPK67484.1"/>
    </source>
</evidence>
<protein>
    <recommendedName>
        <fullName evidence="3">PH domain-containing protein</fullName>
    </recommendedName>
</protein>
<reference evidence="1 2" key="1">
    <citation type="submission" date="2022-04" db="EMBL/GenBank/DDBJ databases">
        <title>The arsenic-methylating capacity of Chitinophaga filiformis YT5 during chitin decomposition.</title>
        <authorList>
            <person name="Chen G."/>
            <person name="Liang Y."/>
        </authorList>
    </citation>
    <scope>NUCLEOTIDE SEQUENCE [LARGE SCALE GENOMIC DNA]</scope>
    <source>
        <strain evidence="1 2">YT5</strain>
    </source>
</reference>
<name>A0ABY4HWR4_CHIFI</name>
<keyword evidence="2" id="KW-1185">Reference proteome</keyword>
<proteinExistence type="predicted"/>
<organism evidence="1 2">
    <name type="scientific">Chitinophaga filiformis</name>
    <name type="common">Myxococcus filiformis</name>
    <name type="synonym">Flexibacter filiformis</name>
    <dbReference type="NCBI Taxonomy" id="104663"/>
    <lineage>
        <taxon>Bacteria</taxon>
        <taxon>Pseudomonadati</taxon>
        <taxon>Bacteroidota</taxon>
        <taxon>Chitinophagia</taxon>
        <taxon>Chitinophagales</taxon>
        <taxon>Chitinophagaceae</taxon>
        <taxon>Chitinophaga</taxon>
    </lineage>
</organism>
<sequence>MPRIKTAQSFWMWFMCHQKVYLHLDKVNEKEKEAWLDELLNQLHKYHKDLGYVLNLEHGLHAELIISAEGDFRLFEEVTFLINVAPVLDDWLFINLVYPTEVKGTFTHDDMVFFPDDIYFTARHNNKRLGLLDLQLYMDITQPNWQSAAFQNAVNLLLLNLLGEINFATTIGKFSVHDLQNVRGKKQLHALHKLPEFVATRNVIRKLLPAMMSQGILFL</sequence>
<gene>
    <name evidence="1" type="ORF">MYF79_21300</name>
</gene>
<accession>A0ABY4HWR4</accession>
<dbReference type="EMBL" id="CP095855">
    <property type="protein sequence ID" value="UPK67484.1"/>
    <property type="molecule type" value="Genomic_DNA"/>
</dbReference>
<evidence type="ECO:0008006" key="3">
    <source>
        <dbReference type="Google" id="ProtNLM"/>
    </source>
</evidence>
<dbReference type="RefSeq" id="WP_247809862.1">
    <property type="nucleotide sequence ID" value="NZ_CP095855.1"/>
</dbReference>
<dbReference type="Proteomes" id="UP000830198">
    <property type="component" value="Chromosome"/>
</dbReference>
<evidence type="ECO:0000313" key="2">
    <source>
        <dbReference type="Proteomes" id="UP000830198"/>
    </source>
</evidence>